<protein>
    <recommendedName>
        <fullName evidence="6">CENP-C homolog</fullName>
    </recommendedName>
</protein>
<dbReference type="FunFam" id="2.60.120.10:FF:000033">
    <property type="entry name" value="Centromere protein C 1"/>
    <property type="match status" value="1"/>
</dbReference>
<feature type="region of interest" description="Disordered" evidence="7">
    <location>
        <begin position="645"/>
        <end position="682"/>
    </location>
</feature>
<evidence type="ECO:0000256" key="4">
    <source>
        <dbReference type="ARBA" id="ARBA00023242"/>
    </source>
</evidence>
<sequence length="682" mass="75122">MSVSRTPSRMTPGRRKTATKENLYFDPGKKGRKTGITIPDNGQRDENGFEHMSHLFSSPQKLQSPPKEPLARRTRSSNVAGGADLQPQRTPRLPPPKSQTPRHTNIGGSPVRYSSVKPASPLRIMRDEEVTPTRAQSEVINSIERDQSPVILRSAMDARSTKGRKSIFQLPAFQTPQAPSSPPPGAIEEVSQILNTNDDEIMDSHPPELNDSLPTLEDSLPEPSSASKQHGEPNTKRKRGARRSDVSNTGTEDASLVTSEPRSSAKRRRTAMDTSAVDPSPSQSTRSVTRQSYMVAPEATMVSDEPDGIPEEVTEHQYPSPPRMDDDMPEIIPASPNSPGKRGRARSRKSVLHGRRRPASRAPVKASSSAVPSRTQRESTARTTVSAYSPSPAVDEEDDDDDADPHSKRMGAIRLRSATPFEDSGAKITRSGRASIKPLAYWKNETYVYRHGEIDGVIRAEDIERPVKRKGGVKRKTRRRRLGSIKEEGDDDEDEEDHEDLLPEAWEHETGIIQGPVRGWDEELGTGGVEEELADIAFAAPAIKLSDVANGAFKYAKVLTSKFFGAGIVEIPPGGVKRSKNSRKMQMAFFVHEGKVSVTVAGMDFGVTVGGMWHVPRGNNYSIMNESTIFTAKVFFAQGCEWDGESAGEEVPVPQPQPQPRNRQVVVGRENHPYLFEKRETT</sequence>
<dbReference type="InterPro" id="IPR025974">
    <property type="entry name" value="Mif2/CENP-C_cupin"/>
</dbReference>
<keyword evidence="4" id="KW-0539">Nucleus</keyword>
<evidence type="ECO:0000259" key="9">
    <source>
        <dbReference type="Pfam" id="PF15624"/>
    </source>
</evidence>
<dbReference type="InterPro" id="IPR028386">
    <property type="entry name" value="CENP-C/Mif2/cnp3"/>
</dbReference>
<feature type="compositionally biased region" description="Acidic residues" evidence="7">
    <location>
        <begin position="488"/>
        <end position="498"/>
    </location>
</feature>
<feature type="compositionally biased region" description="Basic and acidic residues" evidence="7">
    <location>
        <begin position="669"/>
        <end position="682"/>
    </location>
</feature>
<feature type="compositionally biased region" description="Basic residues" evidence="7">
    <location>
        <begin position="470"/>
        <end position="483"/>
    </location>
</feature>
<evidence type="ECO:0000256" key="1">
    <source>
        <dbReference type="ARBA" id="ARBA00004123"/>
    </source>
</evidence>
<dbReference type="GO" id="GO:0051455">
    <property type="term" value="P:spindle attachment to meiosis I kinetochore"/>
    <property type="evidence" value="ECO:0007669"/>
    <property type="project" value="TreeGrafter"/>
</dbReference>
<feature type="region of interest" description="Disordered" evidence="7">
    <location>
        <begin position="470"/>
        <end position="498"/>
    </location>
</feature>
<evidence type="ECO:0000256" key="7">
    <source>
        <dbReference type="SAM" id="MobiDB-lite"/>
    </source>
</evidence>
<keyword evidence="3" id="KW-0238">DNA-binding</keyword>
<feature type="compositionally biased region" description="Acidic residues" evidence="7">
    <location>
        <begin position="394"/>
        <end position="403"/>
    </location>
</feature>
<feature type="region of interest" description="Disordered" evidence="7">
    <location>
        <begin position="156"/>
        <end position="426"/>
    </location>
</feature>
<evidence type="ECO:0000256" key="2">
    <source>
        <dbReference type="ARBA" id="ARBA00010291"/>
    </source>
</evidence>
<reference evidence="11" key="1">
    <citation type="journal article" date="2020" name="Stud. Mycol.">
        <title>101 Dothideomycetes genomes: A test case for predicting lifestyles and emergence of pathogens.</title>
        <authorList>
            <person name="Haridas S."/>
            <person name="Albert R."/>
            <person name="Binder M."/>
            <person name="Bloem J."/>
            <person name="LaButti K."/>
            <person name="Salamov A."/>
            <person name="Andreopoulos B."/>
            <person name="Baker S."/>
            <person name="Barry K."/>
            <person name="Bills G."/>
            <person name="Bluhm B."/>
            <person name="Cannon C."/>
            <person name="Castanera R."/>
            <person name="Culley D."/>
            <person name="Daum C."/>
            <person name="Ezra D."/>
            <person name="Gonzalez J."/>
            <person name="Henrissat B."/>
            <person name="Kuo A."/>
            <person name="Liang C."/>
            <person name="Lipzen A."/>
            <person name="Lutzoni F."/>
            <person name="Magnuson J."/>
            <person name="Mondo S."/>
            <person name="Nolan M."/>
            <person name="Ohm R."/>
            <person name="Pangilinan J."/>
            <person name="Park H.-J."/>
            <person name="Ramirez L."/>
            <person name="Alfaro M."/>
            <person name="Sun H."/>
            <person name="Tritt A."/>
            <person name="Yoshinaga Y."/>
            <person name="Zwiers L.-H."/>
            <person name="Turgeon B."/>
            <person name="Goodwin S."/>
            <person name="Spatafora J."/>
            <person name="Crous P."/>
            <person name="Grigoriev I."/>
        </authorList>
    </citation>
    <scope>NUCLEOTIDE SEQUENCE [LARGE SCALE GENOMIC DNA]</scope>
    <source>
        <strain evidence="11">CECT 20119</strain>
    </source>
</reference>
<feature type="region of interest" description="Disordered" evidence="7">
    <location>
        <begin position="1"/>
        <end position="118"/>
    </location>
</feature>
<comment type="function">
    <text evidence="5">Component of the kinetochore, a multiprotein complex that assembles on centromeric DNA and attaches chromosomes to spindle microtubules, mediating chromosome segregation and sister chromatid segregation during meiosis and mitosis. Component of the inner kinetochore constitutive centromere-associated network (CCAN), which serves as a structural platform for outer kinetochore assembly.</text>
</comment>
<evidence type="ECO:0000313" key="11">
    <source>
        <dbReference type="Proteomes" id="UP000799538"/>
    </source>
</evidence>
<comment type="subcellular location">
    <subcellularLocation>
        <location evidence="1">Nucleus</location>
    </subcellularLocation>
</comment>
<feature type="compositionally biased region" description="Basic residues" evidence="7">
    <location>
        <begin position="341"/>
        <end position="359"/>
    </location>
</feature>
<evidence type="ECO:0000313" key="10">
    <source>
        <dbReference type="EMBL" id="KAF2219297.1"/>
    </source>
</evidence>
<dbReference type="Proteomes" id="UP000799538">
    <property type="component" value="Unassembled WGS sequence"/>
</dbReference>
<feature type="compositionally biased region" description="Basic and acidic residues" evidence="7">
    <location>
        <begin position="42"/>
        <end position="53"/>
    </location>
</feature>
<dbReference type="InterPro" id="IPR014710">
    <property type="entry name" value="RmlC-like_jellyroll"/>
</dbReference>
<name>A0A6A6G0V4_9PEZI</name>
<keyword evidence="11" id="KW-1185">Reference proteome</keyword>
<dbReference type="GO" id="GO:0005634">
    <property type="term" value="C:nucleus"/>
    <property type="evidence" value="ECO:0007669"/>
    <property type="project" value="UniProtKB-SubCell"/>
</dbReference>
<evidence type="ECO:0000256" key="5">
    <source>
        <dbReference type="ARBA" id="ARBA00057947"/>
    </source>
</evidence>
<dbReference type="Pfam" id="PF11699">
    <property type="entry name" value="CENP-C_C"/>
    <property type="match status" value="1"/>
</dbReference>
<feature type="compositionally biased region" description="Low complexity" evidence="7">
    <location>
        <begin position="360"/>
        <end position="374"/>
    </location>
</feature>
<evidence type="ECO:0000256" key="3">
    <source>
        <dbReference type="ARBA" id="ARBA00023125"/>
    </source>
</evidence>
<dbReference type="Pfam" id="PF15624">
    <property type="entry name" value="Mif2_N"/>
    <property type="match status" value="1"/>
</dbReference>
<dbReference type="Gene3D" id="2.60.120.10">
    <property type="entry name" value="Jelly Rolls"/>
    <property type="match status" value="1"/>
</dbReference>
<dbReference type="InterPro" id="IPR028929">
    <property type="entry name" value="Mif2_N"/>
</dbReference>
<dbReference type="PANTHER" id="PTHR16684">
    <property type="entry name" value="CENTROMERE PROTEIN C"/>
    <property type="match status" value="1"/>
</dbReference>
<feature type="compositionally biased region" description="Polar residues" evidence="7">
    <location>
        <begin position="246"/>
        <end position="262"/>
    </location>
</feature>
<dbReference type="OrthoDB" id="1939643at2759"/>
<accession>A0A6A6G0V4</accession>
<proteinExistence type="inferred from homology"/>
<feature type="domain" description="Mif2 N-terminal" evidence="9">
    <location>
        <begin position="24"/>
        <end position="138"/>
    </location>
</feature>
<dbReference type="PANTHER" id="PTHR16684:SF11">
    <property type="entry name" value="CENTROMERE PROTEIN C"/>
    <property type="match status" value="1"/>
</dbReference>
<dbReference type="InterPro" id="IPR011051">
    <property type="entry name" value="RmlC_Cupin_sf"/>
</dbReference>
<dbReference type="GO" id="GO:0051315">
    <property type="term" value="P:attachment of mitotic spindle microtubules to kinetochore"/>
    <property type="evidence" value="ECO:0007669"/>
    <property type="project" value="TreeGrafter"/>
</dbReference>
<dbReference type="GO" id="GO:0000776">
    <property type="term" value="C:kinetochore"/>
    <property type="evidence" value="ECO:0007669"/>
    <property type="project" value="InterPro"/>
</dbReference>
<dbReference type="AlphaFoldDB" id="A0A6A6G0V4"/>
<dbReference type="EMBL" id="ML992517">
    <property type="protein sequence ID" value="KAF2219297.1"/>
    <property type="molecule type" value="Genomic_DNA"/>
</dbReference>
<feature type="compositionally biased region" description="Polar residues" evidence="7">
    <location>
        <begin position="280"/>
        <end position="292"/>
    </location>
</feature>
<dbReference type="GO" id="GO:0019237">
    <property type="term" value="F:centromeric DNA binding"/>
    <property type="evidence" value="ECO:0007669"/>
    <property type="project" value="InterPro"/>
</dbReference>
<evidence type="ECO:0000259" key="8">
    <source>
        <dbReference type="Pfam" id="PF11699"/>
    </source>
</evidence>
<comment type="similarity">
    <text evidence="2">Belongs to the CENP-C/MIF2 family.</text>
</comment>
<dbReference type="SUPFAM" id="SSF51182">
    <property type="entry name" value="RmlC-like cupins"/>
    <property type="match status" value="1"/>
</dbReference>
<feature type="domain" description="Mif2/CENP-C cupin" evidence="8">
    <location>
        <begin position="553"/>
        <end position="638"/>
    </location>
</feature>
<evidence type="ECO:0000256" key="6">
    <source>
        <dbReference type="ARBA" id="ARBA00075033"/>
    </source>
</evidence>
<organism evidence="10 11">
    <name type="scientific">Elsinoe ampelina</name>
    <dbReference type="NCBI Taxonomy" id="302913"/>
    <lineage>
        <taxon>Eukaryota</taxon>
        <taxon>Fungi</taxon>
        <taxon>Dikarya</taxon>
        <taxon>Ascomycota</taxon>
        <taxon>Pezizomycotina</taxon>
        <taxon>Dothideomycetes</taxon>
        <taxon>Dothideomycetidae</taxon>
        <taxon>Myriangiales</taxon>
        <taxon>Elsinoaceae</taxon>
        <taxon>Elsinoe</taxon>
    </lineage>
</organism>
<gene>
    <name evidence="10" type="ORF">BDZ85DRAFT_44873</name>
</gene>
<dbReference type="GO" id="GO:0051382">
    <property type="term" value="P:kinetochore assembly"/>
    <property type="evidence" value="ECO:0007669"/>
    <property type="project" value="InterPro"/>
</dbReference>